<reference evidence="1" key="1">
    <citation type="journal article" date="2014" name="Nat. Commun.">
        <title>The tobacco genome sequence and its comparison with those of tomato and potato.</title>
        <authorList>
            <person name="Sierro N."/>
            <person name="Battey J.N."/>
            <person name="Ouadi S."/>
            <person name="Bakaher N."/>
            <person name="Bovet L."/>
            <person name="Willig A."/>
            <person name="Goepfert S."/>
            <person name="Peitsch M.C."/>
            <person name="Ivanov N.V."/>
        </authorList>
    </citation>
    <scope>NUCLEOTIDE SEQUENCE [LARGE SCALE GENOMIC DNA]</scope>
</reference>
<reference evidence="2" key="2">
    <citation type="submission" date="2025-08" db="UniProtKB">
        <authorList>
            <consortium name="RefSeq"/>
        </authorList>
    </citation>
    <scope>IDENTIFICATION</scope>
    <source>
        <tissue evidence="2">Leaf</tissue>
    </source>
</reference>
<dbReference type="Proteomes" id="UP000790787">
    <property type="component" value="Chromosome 8"/>
</dbReference>
<name>A0AC58RUF0_TOBAC</name>
<evidence type="ECO:0000313" key="2">
    <source>
        <dbReference type="RefSeq" id="XP_075076349.1"/>
    </source>
</evidence>
<proteinExistence type="predicted"/>
<gene>
    <name evidence="2" type="primary">LOC142163005</name>
</gene>
<sequence length="222" mass="26088">MIHTGAGFQSKLQYESGLVTMRMKIPDKKTYGVITSFYLISENQFQGNHDEIDFEFIGTEGKLQTNLFTSDMGGREEVYQLPFDPFEDYHTYQILYSPHHIVWFVDNIPIRSFKNNTMRGINFPSRPMWIEASLWNSNSVIWAGTVDWNKAPFIAYYQDFNISGCPYQTGNNCTLSPVLSPWNRPKIDPQQVQLMRNFRKKYMIYDYCWVNGVRYPECSHHV</sequence>
<organism evidence="1 2">
    <name type="scientific">Nicotiana tabacum</name>
    <name type="common">Common tobacco</name>
    <dbReference type="NCBI Taxonomy" id="4097"/>
    <lineage>
        <taxon>Eukaryota</taxon>
        <taxon>Viridiplantae</taxon>
        <taxon>Streptophyta</taxon>
        <taxon>Embryophyta</taxon>
        <taxon>Tracheophyta</taxon>
        <taxon>Spermatophyta</taxon>
        <taxon>Magnoliopsida</taxon>
        <taxon>eudicotyledons</taxon>
        <taxon>Gunneridae</taxon>
        <taxon>Pentapetalae</taxon>
        <taxon>asterids</taxon>
        <taxon>lamiids</taxon>
        <taxon>Solanales</taxon>
        <taxon>Solanaceae</taxon>
        <taxon>Nicotianoideae</taxon>
        <taxon>Nicotianeae</taxon>
        <taxon>Nicotiana</taxon>
    </lineage>
</organism>
<protein>
    <submittedName>
        <fullName evidence="2">Xyloglucan endotransglucosylase/hydrolase protein 1</fullName>
    </submittedName>
</protein>
<accession>A0AC58RUF0</accession>
<keyword evidence="1" id="KW-1185">Reference proteome</keyword>
<dbReference type="RefSeq" id="XP_075076349.1">
    <property type="nucleotide sequence ID" value="XM_075220248.1"/>
</dbReference>
<evidence type="ECO:0000313" key="1">
    <source>
        <dbReference type="Proteomes" id="UP000790787"/>
    </source>
</evidence>